<dbReference type="SUPFAM" id="SSF50985">
    <property type="entry name" value="RCC1/BLIP-II"/>
    <property type="match status" value="1"/>
</dbReference>
<dbReference type="AlphaFoldDB" id="A0AAV7XEK2"/>
<evidence type="ECO:0000313" key="9">
    <source>
        <dbReference type="EMBL" id="KAJ1524442.1"/>
    </source>
</evidence>
<sequence>MSPNHEEDSTDSNEVKMDTAPVDFSRIYCWGNTANGELGLGGIEENHILCPRELPFSSQDGSSIQDIVCGGSHSLMLTSKGEVLSCGNNDHGQLGRESHRTRPELVTSLSDYSIQMLACGGSHSLAVTKWGQLFSWGSDSSGQLGLNSGSGDQWSAKTVKNLALSVVVQSACGQNHSLALTNDGQLFSWGSNQFGQLGLGTTSDQENIPMLVTSLAGIPIAFIACGSNHSFAVSKSGAVFGWGKNSCGQLGLSDCVNRKYPAQLKSLRSIRVKFIACGEDFSIFLTSDGGVFTCGSGMHGQLGHGSLSNECLPRKVTELMGSTVTQVACGRRHTLALVPSRGRVYAFGLGGAGQLGNKSTSNVATPQVVMGPWQSPSGVSLVKSSHECITKRISAGGDHCFALVSLADEKVQPDDFRHFLPWTQILLLQQKYVQDCEKYGEGSQVDLELMTYLETVFGSQACFNASFLLKNDEHYCCTSKHHGVDTEEAEAFFSAIGRLEHPTIKEVIFTQICQRLVPSMVSSPPDVETLRLYLILPMYHECENPKNYEKIHIPLAQAISDLKNEARKIVMLWWGAQSVDYFERLIRIYKNVIMYVLRLPAHSVKSTLPVNQVIMRALDMLAYLNRLNKDTGHKVPYDTFYLHDLQEVVDIQVDYVRWLAQVEPNILRRFSPSIPPAGTVHFCNYPFVFNAEVKTLLLETDQSIQMQSAMQEATTNFLMNMFGGVNHYLVLNVSRENIVTDTIRELFQCEANDLKKPLKIKFCGEEAEDAGGVRKEFFMLLLKEILDPAYGMFKSYEETNTIWFSEVTFEDEVMYYLIGLLCGLAIYNFTIINLPFPLALYKKLLEEPVCLQDVKDLSPTVSRSLQDILDYRDDDFEDVFSLTFEMSTEVFGEVKSFPLKPGGAEIPVTLHNKSEYVELYVDMLLNKIVEKHFKAFSQGFLKVCGGRVLQLFHAAELMAVVIGNENYDWEELKRHAEYKNGYKEDDPTIRLFWEVFMELPLVEKKKFLMFLTGTDRIPLQGMKAIKIIFQPTTDDKYLPVAHTCFNLLDLPRYGTKEKLRYKLLQAIQQNLGFSLV</sequence>
<dbReference type="InterPro" id="IPR009091">
    <property type="entry name" value="RCC1/BLIP-II"/>
</dbReference>
<dbReference type="CDD" id="cd00078">
    <property type="entry name" value="HECTc"/>
    <property type="match status" value="1"/>
</dbReference>
<reference evidence="9" key="1">
    <citation type="submission" date="2022-12" db="EMBL/GenBank/DDBJ databases">
        <title>Chromosome-level genome assembly of the bean flower thrips Megalurothrips usitatus.</title>
        <authorList>
            <person name="Ma L."/>
            <person name="Liu Q."/>
            <person name="Li H."/>
            <person name="Cai W."/>
        </authorList>
    </citation>
    <scope>NUCLEOTIDE SEQUENCE</scope>
    <source>
        <strain evidence="9">Cailab_2022a</strain>
    </source>
</reference>
<accession>A0AAV7XEK2</accession>
<evidence type="ECO:0000256" key="4">
    <source>
        <dbReference type="ARBA" id="ARBA00022737"/>
    </source>
</evidence>
<dbReference type="InterPro" id="IPR051709">
    <property type="entry name" value="Ub-ligase/GTPase-reg"/>
</dbReference>
<feature type="active site" description="Glycyl thioester intermediate" evidence="6">
    <location>
        <position position="1044"/>
    </location>
</feature>
<dbReference type="InterPro" id="IPR035983">
    <property type="entry name" value="Hect_E3_ubiquitin_ligase"/>
</dbReference>
<dbReference type="Gene3D" id="3.90.1750.10">
    <property type="entry name" value="Hect, E3 ligase catalytic domains"/>
    <property type="match status" value="1"/>
</dbReference>
<dbReference type="PROSITE" id="PS00626">
    <property type="entry name" value="RCC1_2"/>
    <property type="match status" value="3"/>
</dbReference>
<dbReference type="InterPro" id="IPR000408">
    <property type="entry name" value="Reg_chr_condens"/>
</dbReference>
<dbReference type="PROSITE" id="PS50012">
    <property type="entry name" value="RCC1_3"/>
    <property type="match status" value="7"/>
</dbReference>
<evidence type="ECO:0000259" key="8">
    <source>
        <dbReference type="PROSITE" id="PS50237"/>
    </source>
</evidence>
<feature type="repeat" description="RCC1" evidence="7">
    <location>
        <begin position="237"/>
        <end position="288"/>
    </location>
</feature>
<dbReference type="GO" id="GO:0009966">
    <property type="term" value="P:regulation of signal transduction"/>
    <property type="evidence" value="ECO:0007669"/>
    <property type="project" value="UniProtKB-ARBA"/>
</dbReference>
<dbReference type="GO" id="GO:0005737">
    <property type="term" value="C:cytoplasm"/>
    <property type="evidence" value="ECO:0007669"/>
    <property type="project" value="UniProtKB-SubCell"/>
</dbReference>
<organism evidence="9 10">
    <name type="scientific">Megalurothrips usitatus</name>
    <name type="common">bean blossom thrips</name>
    <dbReference type="NCBI Taxonomy" id="439358"/>
    <lineage>
        <taxon>Eukaryota</taxon>
        <taxon>Metazoa</taxon>
        <taxon>Ecdysozoa</taxon>
        <taxon>Arthropoda</taxon>
        <taxon>Hexapoda</taxon>
        <taxon>Insecta</taxon>
        <taxon>Pterygota</taxon>
        <taxon>Neoptera</taxon>
        <taxon>Paraneoptera</taxon>
        <taxon>Thysanoptera</taxon>
        <taxon>Terebrantia</taxon>
        <taxon>Thripoidea</taxon>
        <taxon>Thripidae</taxon>
        <taxon>Megalurothrips</taxon>
    </lineage>
</organism>
<evidence type="ECO:0000256" key="2">
    <source>
        <dbReference type="ARBA" id="ARBA00022490"/>
    </source>
</evidence>
<feature type="repeat" description="RCC1" evidence="7">
    <location>
        <begin position="342"/>
        <end position="406"/>
    </location>
</feature>
<evidence type="ECO:0000256" key="7">
    <source>
        <dbReference type="PROSITE-ProRule" id="PRU00235"/>
    </source>
</evidence>
<evidence type="ECO:0000256" key="3">
    <source>
        <dbReference type="ARBA" id="ARBA00022679"/>
    </source>
</evidence>
<feature type="repeat" description="RCC1" evidence="7">
    <location>
        <begin position="184"/>
        <end position="236"/>
    </location>
</feature>
<dbReference type="InterPro" id="IPR058923">
    <property type="entry name" value="RCC1-like_dom"/>
</dbReference>
<comment type="caution">
    <text evidence="9">The sequence shown here is derived from an EMBL/GenBank/DDBJ whole genome shotgun (WGS) entry which is preliminary data.</text>
</comment>
<keyword evidence="10" id="KW-1185">Reference proteome</keyword>
<keyword evidence="3" id="KW-0808">Transferase</keyword>
<feature type="repeat" description="RCC1" evidence="7">
    <location>
        <begin position="81"/>
        <end position="130"/>
    </location>
</feature>
<dbReference type="InterPro" id="IPR000569">
    <property type="entry name" value="HECT_dom"/>
</dbReference>
<dbReference type="Gene3D" id="3.30.2410.10">
    <property type="entry name" value="Hect, E3 ligase catalytic domain"/>
    <property type="match status" value="1"/>
</dbReference>
<dbReference type="SUPFAM" id="SSF56204">
    <property type="entry name" value="Hect, E3 ligase catalytic domain"/>
    <property type="match status" value="1"/>
</dbReference>
<dbReference type="PROSITE" id="PS50237">
    <property type="entry name" value="HECT"/>
    <property type="match status" value="1"/>
</dbReference>
<feature type="repeat" description="RCC1" evidence="7">
    <location>
        <begin position="131"/>
        <end position="183"/>
    </location>
</feature>
<dbReference type="EMBL" id="JAPTSV010000009">
    <property type="protein sequence ID" value="KAJ1524442.1"/>
    <property type="molecule type" value="Genomic_DNA"/>
</dbReference>
<feature type="repeat" description="RCC1" evidence="7">
    <location>
        <begin position="25"/>
        <end position="80"/>
    </location>
</feature>
<dbReference type="Gene3D" id="3.30.2160.10">
    <property type="entry name" value="Hect, E3 ligase catalytic domain"/>
    <property type="match status" value="1"/>
</dbReference>
<dbReference type="Proteomes" id="UP001075354">
    <property type="component" value="Chromosome 9"/>
</dbReference>
<dbReference type="Pfam" id="PF00632">
    <property type="entry name" value="HECT"/>
    <property type="match status" value="1"/>
</dbReference>
<evidence type="ECO:0000256" key="5">
    <source>
        <dbReference type="ARBA" id="ARBA00022786"/>
    </source>
</evidence>
<dbReference type="PRINTS" id="PR00633">
    <property type="entry name" value="RCCNDNSATION"/>
</dbReference>
<dbReference type="FunFam" id="3.30.2410.10:FF:000003">
    <property type="entry name" value="probable E3 ubiquitin-protein ligase HERC4 isoform X1"/>
    <property type="match status" value="1"/>
</dbReference>
<keyword evidence="4" id="KW-0677">Repeat</keyword>
<proteinExistence type="predicted"/>
<gene>
    <name evidence="9" type="ORF">ONE63_010939</name>
</gene>
<dbReference type="PANTHER" id="PTHR45622:SF76">
    <property type="entry name" value="HECT AND RLD DOMAIN CONTAINING E3 UBIQUITIN LIGASE 4, ISOFORM C"/>
    <property type="match status" value="1"/>
</dbReference>
<name>A0AAV7XEK2_9NEOP</name>
<dbReference type="FunFam" id="3.30.2160.10:FF:000004">
    <property type="entry name" value="probable E3 ubiquitin-protein ligase HERC4 isoform X1"/>
    <property type="match status" value="1"/>
</dbReference>
<dbReference type="PANTHER" id="PTHR45622">
    <property type="entry name" value="UBIQUITIN-PROTEIN LIGASE E3A-RELATED"/>
    <property type="match status" value="1"/>
</dbReference>
<dbReference type="Gene3D" id="2.130.10.30">
    <property type="entry name" value="Regulator of chromosome condensation 1/beta-lactamase-inhibitor protein II"/>
    <property type="match status" value="2"/>
</dbReference>
<evidence type="ECO:0000313" key="10">
    <source>
        <dbReference type="Proteomes" id="UP001075354"/>
    </source>
</evidence>
<protein>
    <recommendedName>
        <fullName evidence="8">HECT domain-containing protein</fullName>
    </recommendedName>
</protein>
<dbReference type="SMART" id="SM00119">
    <property type="entry name" value="HECTc"/>
    <property type="match status" value="1"/>
</dbReference>
<keyword evidence="2" id="KW-0963">Cytoplasm</keyword>
<dbReference type="Pfam" id="PF25390">
    <property type="entry name" value="WD40_RLD"/>
    <property type="match status" value="1"/>
</dbReference>
<evidence type="ECO:0000256" key="6">
    <source>
        <dbReference type="PROSITE-ProRule" id="PRU00104"/>
    </source>
</evidence>
<feature type="repeat" description="RCC1" evidence="7">
    <location>
        <begin position="289"/>
        <end position="340"/>
    </location>
</feature>
<evidence type="ECO:0000256" key="1">
    <source>
        <dbReference type="ARBA" id="ARBA00004496"/>
    </source>
</evidence>
<dbReference type="GO" id="GO:0004842">
    <property type="term" value="F:ubiquitin-protein transferase activity"/>
    <property type="evidence" value="ECO:0007669"/>
    <property type="project" value="InterPro"/>
</dbReference>
<comment type="subcellular location">
    <subcellularLocation>
        <location evidence="1">Cytoplasm</location>
    </subcellularLocation>
</comment>
<feature type="domain" description="HECT" evidence="8">
    <location>
        <begin position="750"/>
        <end position="1076"/>
    </location>
</feature>
<keyword evidence="5 6" id="KW-0833">Ubl conjugation pathway</keyword>